<organism evidence="3 4">
    <name type="scientific">Paraperlucidibaca baekdonensis</name>
    <dbReference type="NCBI Taxonomy" id="748120"/>
    <lineage>
        <taxon>Bacteria</taxon>
        <taxon>Pseudomonadati</taxon>
        <taxon>Pseudomonadota</taxon>
        <taxon>Gammaproteobacteria</taxon>
        <taxon>Moraxellales</taxon>
        <taxon>Moraxellaceae</taxon>
        <taxon>Paraperlucidibaca</taxon>
    </lineage>
</organism>
<dbReference type="OrthoDB" id="9808870at2"/>
<feature type="chain" id="PRO_5017730633" evidence="2">
    <location>
        <begin position="21"/>
        <end position="370"/>
    </location>
</feature>
<keyword evidence="1" id="KW-1133">Transmembrane helix</keyword>
<protein>
    <submittedName>
        <fullName evidence="3">HupE/UreJ protein</fullName>
    </submittedName>
</protein>
<evidence type="ECO:0000313" key="4">
    <source>
        <dbReference type="Proteomes" id="UP000256774"/>
    </source>
</evidence>
<dbReference type="RefSeq" id="WP_116207236.1">
    <property type="nucleotide sequence ID" value="NZ_QUNR01000001.1"/>
</dbReference>
<dbReference type="EMBL" id="QUNR01000001">
    <property type="protein sequence ID" value="REH40176.1"/>
    <property type="molecule type" value="Genomic_DNA"/>
</dbReference>
<feature type="transmembrane region" description="Helical" evidence="1">
    <location>
        <begin position="222"/>
        <end position="243"/>
    </location>
</feature>
<comment type="caution">
    <text evidence="3">The sequence shown here is derived from an EMBL/GenBank/DDBJ whole genome shotgun (WGS) entry which is preliminary data.</text>
</comment>
<evidence type="ECO:0000256" key="2">
    <source>
        <dbReference type="SAM" id="SignalP"/>
    </source>
</evidence>
<dbReference type="InterPro" id="IPR032809">
    <property type="entry name" value="Put_HupE_UreJ"/>
</dbReference>
<feature type="transmembrane region" description="Helical" evidence="1">
    <location>
        <begin position="275"/>
        <end position="296"/>
    </location>
</feature>
<accession>A0A3E0H8X1</accession>
<feature type="signal peptide" evidence="2">
    <location>
        <begin position="1"/>
        <end position="20"/>
    </location>
</feature>
<proteinExistence type="predicted"/>
<keyword evidence="4" id="KW-1185">Reference proteome</keyword>
<reference evidence="3 4" key="1">
    <citation type="submission" date="2018-08" db="EMBL/GenBank/DDBJ databases">
        <title>Genomic Encyclopedia of Type Strains, Phase IV (KMG-IV): sequencing the most valuable type-strain genomes for metagenomic binning, comparative biology and taxonomic classification.</title>
        <authorList>
            <person name="Goeker M."/>
        </authorList>
    </citation>
    <scope>NUCLEOTIDE SEQUENCE [LARGE SCALE GENOMIC DNA]</scope>
    <source>
        <strain evidence="3 4">DSM 26022</strain>
    </source>
</reference>
<dbReference type="AlphaFoldDB" id="A0A3E0H8X1"/>
<evidence type="ECO:0000313" key="3">
    <source>
        <dbReference type="EMBL" id="REH40176.1"/>
    </source>
</evidence>
<name>A0A3E0H8X1_9GAMM</name>
<keyword evidence="1" id="KW-0812">Transmembrane</keyword>
<keyword evidence="1" id="KW-0472">Membrane</keyword>
<keyword evidence="2" id="KW-0732">Signal</keyword>
<sequence length="370" mass="39923">MIYRVIALLALSIFSLTAWAHKAGDSYLAISQDGPVVTVAWDVALRDLDLLLVLDANDDKQLTWGEVRTRASDIEALLQANLQIADCQAVGQSAPLAIVQYSDGNYAALRWLMRCAEAPLSIDYTLLAGIDALHRGLLTLSRDGASTSAVLRPDAGPQVISADDSLWQTFTRFSQEGIHHLLSGYDHVLFLLCLLLPACLIARNGQWQATASLRQSLWQTTAIVTAFTLAHSLTLALAALEIVNLPSQWVESAIAASIVLAALHTIWPRVIASRALLAGGFGLLHGFGFAGVLQGLPLTTGPRLSALAGFNVGVELGQLSVVLAAFPVLWLVRHSSLYKRIVLPLFAGLIAVVAMLWLVQRVFEWQLIPG</sequence>
<feature type="transmembrane region" description="Helical" evidence="1">
    <location>
        <begin position="184"/>
        <end position="202"/>
    </location>
</feature>
<feature type="transmembrane region" description="Helical" evidence="1">
    <location>
        <begin position="249"/>
        <end position="268"/>
    </location>
</feature>
<feature type="transmembrane region" description="Helical" evidence="1">
    <location>
        <begin position="316"/>
        <end position="332"/>
    </location>
</feature>
<dbReference type="Pfam" id="PF13795">
    <property type="entry name" value="HupE_UreJ_2"/>
    <property type="match status" value="1"/>
</dbReference>
<feature type="transmembrane region" description="Helical" evidence="1">
    <location>
        <begin position="341"/>
        <end position="359"/>
    </location>
</feature>
<dbReference type="Proteomes" id="UP000256774">
    <property type="component" value="Unassembled WGS sequence"/>
</dbReference>
<gene>
    <name evidence="3" type="ORF">DFR26_0375</name>
</gene>
<evidence type="ECO:0000256" key="1">
    <source>
        <dbReference type="SAM" id="Phobius"/>
    </source>
</evidence>